<evidence type="ECO:0000313" key="3">
    <source>
        <dbReference type="Proteomes" id="UP001197093"/>
    </source>
</evidence>
<gene>
    <name evidence="2" type="ORF">NEMBOFW57_007498</name>
</gene>
<reference evidence="2" key="1">
    <citation type="submission" date="2023-02" db="EMBL/GenBank/DDBJ databases">
        <authorList>
            <person name="Palmer J.M."/>
        </authorList>
    </citation>
    <scope>NUCLEOTIDE SEQUENCE</scope>
    <source>
        <strain evidence="2">FW57</strain>
    </source>
</reference>
<evidence type="ECO:0000313" key="2">
    <source>
        <dbReference type="EMBL" id="KAG7287978.1"/>
    </source>
</evidence>
<keyword evidence="3" id="KW-1185">Reference proteome</keyword>
<dbReference type="EMBL" id="JAHCVI010000003">
    <property type="protein sequence ID" value="KAG7287978.1"/>
    <property type="molecule type" value="Genomic_DNA"/>
</dbReference>
<evidence type="ECO:0000256" key="1">
    <source>
        <dbReference type="SAM" id="MobiDB-lite"/>
    </source>
</evidence>
<feature type="region of interest" description="Disordered" evidence="1">
    <location>
        <begin position="1"/>
        <end position="92"/>
    </location>
</feature>
<protein>
    <submittedName>
        <fullName evidence="2">Uncharacterized protein</fullName>
    </submittedName>
</protein>
<feature type="region of interest" description="Disordered" evidence="1">
    <location>
        <begin position="190"/>
        <end position="221"/>
    </location>
</feature>
<feature type="compositionally biased region" description="Polar residues" evidence="1">
    <location>
        <begin position="67"/>
        <end position="86"/>
    </location>
</feature>
<feature type="compositionally biased region" description="Basic and acidic residues" evidence="1">
    <location>
        <begin position="55"/>
        <end position="65"/>
    </location>
</feature>
<feature type="compositionally biased region" description="Acidic residues" evidence="1">
    <location>
        <begin position="211"/>
        <end position="221"/>
    </location>
</feature>
<feature type="compositionally biased region" description="Basic and acidic residues" evidence="1">
    <location>
        <begin position="1"/>
        <end position="24"/>
    </location>
</feature>
<accession>A0AAD4EZA2</accession>
<sequence length="221" mass="24384">MAAPQFDRDLRSANKEWRRTKDSNVKWSHGARYLHGVRRDSYGEPLSSVPASQLAKERPSKRPSEISHATSKSTQNLTKLRPNTNYDAVPAARRRAKLHAKVEIRDADTTTTPYSPLCSPALARSATLGSAADPFVYSFDRTDSPGRPLTLEVFVKTTGRETEKLVEREYEVLDGNGEAVRGRRARAVLRRTGASKERGGDGGGGELEGGKEEEDEGFELV</sequence>
<organism evidence="2 3">
    <name type="scientific">Staphylotrichum longicolle</name>
    <dbReference type="NCBI Taxonomy" id="669026"/>
    <lineage>
        <taxon>Eukaryota</taxon>
        <taxon>Fungi</taxon>
        <taxon>Dikarya</taxon>
        <taxon>Ascomycota</taxon>
        <taxon>Pezizomycotina</taxon>
        <taxon>Sordariomycetes</taxon>
        <taxon>Sordariomycetidae</taxon>
        <taxon>Sordariales</taxon>
        <taxon>Chaetomiaceae</taxon>
        <taxon>Staphylotrichum</taxon>
    </lineage>
</organism>
<comment type="caution">
    <text evidence="2">The sequence shown here is derived from an EMBL/GenBank/DDBJ whole genome shotgun (WGS) entry which is preliminary data.</text>
</comment>
<dbReference type="AlphaFoldDB" id="A0AAD4EZA2"/>
<name>A0AAD4EZA2_9PEZI</name>
<proteinExistence type="predicted"/>
<dbReference type="Proteomes" id="UP001197093">
    <property type="component" value="Unassembled WGS sequence"/>
</dbReference>